<keyword evidence="2" id="KW-0614">Plasmid</keyword>
<dbReference type="InterPro" id="IPR024747">
    <property type="entry name" value="Pyridox_Oxase-rel"/>
</dbReference>
<dbReference type="AlphaFoldDB" id="A0A1V0GYI5"/>
<dbReference type="Pfam" id="PF12900">
    <property type="entry name" value="Pyridox_ox_2"/>
    <property type="match status" value="1"/>
</dbReference>
<dbReference type="SUPFAM" id="SSF50475">
    <property type="entry name" value="FMN-binding split barrel"/>
    <property type="match status" value="1"/>
</dbReference>
<name>A0A1V0GYI5_9RHOB</name>
<geneLocation type="plasmid" evidence="2 3">
    <name>unnamed4</name>
</geneLocation>
<dbReference type="InterPro" id="IPR012349">
    <property type="entry name" value="Split_barrel_FMN-bd"/>
</dbReference>
<feature type="compositionally biased region" description="Basic and acidic residues" evidence="1">
    <location>
        <begin position="205"/>
        <end position="215"/>
    </location>
</feature>
<evidence type="ECO:0000256" key="1">
    <source>
        <dbReference type="SAM" id="MobiDB-lite"/>
    </source>
</evidence>
<proteinExistence type="predicted"/>
<feature type="region of interest" description="Disordered" evidence="1">
    <location>
        <begin position="192"/>
        <end position="215"/>
    </location>
</feature>
<protein>
    <submittedName>
        <fullName evidence="2">Flavin-nucleotide-binding protein</fullName>
    </submittedName>
</protein>
<accession>A0A1V0GYI5</accession>
<dbReference type="EMBL" id="CP020444">
    <property type="protein sequence ID" value="ARC38882.1"/>
    <property type="molecule type" value="Genomic_DNA"/>
</dbReference>
<organism evidence="2 3">
    <name type="scientific">Paracoccus yeei</name>
    <dbReference type="NCBI Taxonomy" id="147645"/>
    <lineage>
        <taxon>Bacteria</taxon>
        <taxon>Pseudomonadati</taxon>
        <taxon>Pseudomonadota</taxon>
        <taxon>Alphaproteobacteria</taxon>
        <taxon>Rhodobacterales</taxon>
        <taxon>Paracoccaceae</taxon>
        <taxon>Paracoccus</taxon>
    </lineage>
</organism>
<keyword evidence="3" id="KW-1185">Reference proteome</keyword>
<dbReference type="Gene3D" id="2.30.110.10">
    <property type="entry name" value="Electron Transport, Fmn-binding Protein, Chain A"/>
    <property type="match status" value="1"/>
</dbReference>
<dbReference type="PANTHER" id="PTHR34071:SF2">
    <property type="entry name" value="FLAVIN-NUCLEOTIDE-BINDING PROTEIN"/>
    <property type="match status" value="1"/>
</dbReference>
<dbReference type="RefSeq" id="WP_080623155.1">
    <property type="nucleotide sequence ID" value="NZ_CAWMZI010000005.1"/>
</dbReference>
<dbReference type="KEGG" id="pye:A6J80_21540"/>
<sequence length="215" mass="24129">MPDEIQVARPAFLDNGAVRRSDLAWDDWPAIVAFLSDQCLCHLAVPTAGAPYVVGQSFRYTEGKFLLHCSRQGRLAGLMRARPVVSIVVDRLVALLKAPKGQNTSFEYYSVLAECTVDYDEEIPNVKRQQYRVLGKYRHEGGYEPIDDAAPAQIVTFECKVKQMTAKKRILADGQYSPPGQPQAPYVRFPFPPGAQLSALPEEAFDGKRFRNHRE</sequence>
<dbReference type="Proteomes" id="UP000191257">
    <property type="component" value="Plasmid unnamed4"/>
</dbReference>
<dbReference type="PANTHER" id="PTHR34071">
    <property type="entry name" value="5-NITROIMIDAZOLE ANTIBIOTICS RESISTANCE PROTEIN, NIMA-FAMILY-RELATED PROTEIN-RELATED"/>
    <property type="match status" value="1"/>
</dbReference>
<gene>
    <name evidence="2" type="ORF">A6J80_21540</name>
</gene>
<evidence type="ECO:0000313" key="2">
    <source>
        <dbReference type="EMBL" id="ARC38882.1"/>
    </source>
</evidence>
<evidence type="ECO:0000313" key="3">
    <source>
        <dbReference type="Proteomes" id="UP000191257"/>
    </source>
</evidence>
<reference evidence="2" key="1">
    <citation type="submission" date="2017-12" db="EMBL/GenBank/DDBJ databases">
        <title>FDA dAtabase for Regulatory Grade micrObial Sequences (FDA-ARGOS): Supporting development and validation of Infectious Disease Dx tests.</title>
        <authorList>
            <person name="Campos J."/>
            <person name="Goldberg B."/>
            <person name="Tallon L."/>
            <person name="Sadzewicz L."/>
            <person name="Sengamalay N."/>
            <person name="Ott S."/>
            <person name="Godinez A."/>
            <person name="Nagaraj S."/>
            <person name="Vyas G."/>
            <person name="Aluvathingal J."/>
            <person name="Nadendla S."/>
            <person name="Geyer C."/>
            <person name="Nandy P."/>
            <person name="Hobson J."/>
            <person name="Sichtig H."/>
        </authorList>
    </citation>
    <scope>NUCLEOTIDE SEQUENCE</scope>
    <source>
        <strain evidence="2">FDAARGOS_252</strain>
        <plasmid evidence="2">unnamed4</plasmid>
    </source>
</reference>